<keyword evidence="1" id="KW-0812">Transmembrane</keyword>
<name>A0A9K3GS25_9EUKA</name>
<protein>
    <submittedName>
        <fullName evidence="2">Uncharacterized protein</fullName>
    </submittedName>
</protein>
<organism evidence="2 3">
    <name type="scientific">Kipferlia bialata</name>
    <dbReference type="NCBI Taxonomy" id="797122"/>
    <lineage>
        <taxon>Eukaryota</taxon>
        <taxon>Metamonada</taxon>
        <taxon>Carpediemonas-like organisms</taxon>
        <taxon>Kipferlia</taxon>
    </lineage>
</organism>
<feature type="non-terminal residue" evidence="2">
    <location>
        <position position="65"/>
    </location>
</feature>
<evidence type="ECO:0000313" key="2">
    <source>
        <dbReference type="EMBL" id="GIQ92670.1"/>
    </source>
</evidence>
<keyword evidence="3" id="KW-1185">Reference proteome</keyword>
<evidence type="ECO:0000256" key="1">
    <source>
        <dbReference type="SAM" id="Phobius"/>
    </source>
</evidence>
<feature type="non-terminal residue" evidence="2">
    <location>
        <position position="1"/>
    </location>
</feature>
<comment type="caution">
    <text evidence="2">The sequence shown here is derived from an EMBL/GenBank/DDBJ whole genome shotgun (WGS) entry which is preliminary data.</text>
</comment>
<reference evidence="2 3" key="1">
    <citation type="journal article" date="2018" name="PLoS ONE">
        <title>The draft genome of Kipferlia bialata reveals reductive genome evolution in fornicate parasites.</title>
        <authorList>
            <person name="Tanifuji G."/>
            <person name="Takabayashi S."/>
            <person name="Kume K."/>
            <person name="Takagi M."/>
            <person name="Nakayama T."/>
            <person name="Kamikawa R."/>
            <person name="Inagaki Y."/>
            <person name="Hashimoto T."/>
        </authorList>
    </citation>
    <scope>NUCLEOTIDE SEQUENCE [LARGE SCALE GENOMIC DNA]</scope>
    <source>
        <strain evidence="2">NY0173</strain>
    </source>
</reference>
<keyword evidence="1" id="KW-0472">Membrane</keyword>
<accession>A0A9K3GS25</accession>
<dbReference type="Proteomes" id="UP000265618">
    <property type="component" value="Unassembled WGS sequence"/>
</dbReference>
<proteinExistence type="predicted"/>
<sequence length="65" mass="6992">AAYALVYGTQGQQGANYTPAVELVTETFPDIPPNLVAFSATINSLTVIAMAFLTPTILRKYSNKK</sequence>
<evidence type="ECO:0000313" key="3">
    <source>
        <dbReference type="Proteomes" id="UP000265618"/>
    </source>
</evidence>
<dbReference type="EMBL" id="BDIP01010225">
    <property type="protein sequence ID" value="GIQ92670.1"/>
    <property type="molecule type" value="Genomic_DNA"/>
</dbReference>
<gene>
    <name evidence="2" type="ORF">KIPB_016567</name>
</gene>
<feature type="transmembrane region" description="Helical" evidence="1">
    <location>
        <begin position="35"/>
        <end position="58"/>
    </location>
</feature>
<dbReference type="AlphaFoldDB" id="A0A9K3GS25"/>
<keyword evidence="1" id="KW-1133">Transmembrane helix</keyword>